<proteinExistence type="inferred from homology"/>
<keyword evidence="8" id="KW-1185">Reference proteome</keyword>
<evidence type="ECO:0000256" key="5">
    <source>
        <dbReference type="ARBA" id="ARBA00022777"/>
    </source>
</evidence>
<organism evidence="7 8">
    <name type="scientific">Vanilla planifolia</name>
    <name type="common">Vanilla</name>
    <dbReference type="NCBI Taxonomy" id="51239"/>
    <lineage>
        <taxon>Eukaryota</taxon>
        <taxon>Viridiplantae</taxon>
        <taxon>Streptophyta</taxon>
        <taxon>Embryophyta</taxon>
        <taxon>Tracheophyta</taxon>
        <taxon>Spermatophyta</taxon>
        <taxon>Magnoliopsida</taxon>
        <taxon>Liliopsida</taxon>
        <taxon>Asparagales</taxon>
        <taxon>Orchidaceae</taxon>
        <taxon>Vanilloideae</taxon>
        <taxon>Vanilleae</taxon>
        <taxon>Vanilla</taxon>
    </lineage>
</organism>
<dbReference type="EMBL" id="JADCNL010000001">
    <property type="protein sequence ID" value="KAG0499089.1"/>
    <property type="molecule type" value="Genomic_DNA"/>
</dbReference>
<comment type="similarity">
    <text evidence="1 6">Belongs to the adenylate kinase family.</text>
</comment>
<protein>
    <recommendedName>
        <fullName evidence="2">adenylate kinase</fullName>
        <ecNumber evidence="2">2.7.4.3</ecNumber>
    </recommendedName>
</protein>
<dbReference type="Proteomes" id="UP000636800">
    <property type="component" value="Chromosome 1"/>
</dbReference>
<dbReference type="InterPro" id="IPR027417">
    <property type="entry name" value="P-loop_NTPase"/>
</dbReference>
<dbReference type="SUPFAM" id="SSF52540">
    <property type="entry name" value="P-loop containing nucleoside triphosphate hydrolases"/>
    <property type="match status" value="1"/>
</dbReference>
<keyword evidence="5 6" id="KW-0418">Kinase</keyword>
<dbReference type="GO" id="GO:0004017">
    <property type="term" value="F:AMP kinase activity"/>
    <property type="evidence" value="ECO:0007669"/>
    <property type="project" value="UniProtKB-EC"/>
</dbReference>
<keyword evidence="4" id="KW-0547">Nucleotide-binding</keyword>
<evidence type="ECO:0000256" key="1">
    <source>
        <dbReference type="ARBA" id="ARBA00007220"/>
    </source>
</evidence>
<dbReference type="EC" id="2.7.4.3" evidence="2"/>
<dbReference type="PANTHER" id="PTHR23359">
    <property type="entry name" value="NUCLEOTIDE KINASE"/>
    <property type="match status" value="1"/>
</dbReference>
<name>A0A835VFT3_VANPL</name>
<dbReference type="AlphaFoldDB" id="A0A835VFT3"/>
<dbReference type="Gene3D" id="3.40.50.300">
    <property type="entry name" value="P-loop containing nucleotide triphosphate hydrolases"/>
    <property type="match status" value="1"/>
</dbReference>
<dbReference type="OrthoDB" id="765989at2759"/>
<sequence length="133" mass="13897">MALYPAVVVTAGGNSTASLPHRKTSILYPLSCSSSSTSLSGDGECVAGEPLKVMISGAPASGKGTQCRMIAEKYGVVHISTGDILRAEVASGSEIGKKAKEYMDNGMLVPDEIVTDMVMTRLSLPDVKREDGF</sequence>
<evidence type="ECO:0000313" key="8">
    <source>
        <dbReference type="Proteomes" id="UP000636800"/>
    </source>
</evidence>
<evidence type="ECO:0000313" key="7">
    <source>
        <dbReference type="EMBL" id="KAG0499089.1"/>
    </source>
</evidence>
<keyword evidence="3 6" id="KW-0808">Transferase</keyword>
<dbReference type="InterPro" id="IPR000850">
    <property type="entry name" value="Adenylat/UMP-CMP_kin"/>
</dbReference>
<evidence type="ECO:0000256" key="6">
    <source>
        <dbReference type="RuleBase" id="RU003330"/>
    </source>
</evidence>
<evidence type="ECO:0000256" key="3">
    <source>
        <dbReference type="ARBA" id="ARBA00022679"/>
    </source>
</evidence>
<dbReference type="PRINTS" id="PR00094">
    <property type="entry name" value="ADENYLTKNASE"/>
</dbReference>
<evidence type="ECO:0000256" key="4">
    <source>
        <dbReference type="ARBA" id="ARBA00022741"/>
    </source>
</evidence>
<gene>
    <name evidence="7" type="ORF">HPP92_003780</name>
</gene>
<comment type="caution">
    <text evidence="7">The sequence shown here is derived from an EMBL/GenBank/DDBJ whole genome shotgun (WGS) entry which is preliminary data.</text>
</comment>
<dbReference type="CDD" id="cd01428">
    <property type="entry name" value="ADK"/>
    <property type="match status" value="1"/>
</dbReference>
<dbReference type="GO" id="GO:0005524">
    <property type="term" value="F:ATP binding"/>
    <property type="evidence" value="ECO:0007669"/>
    <property type="project" value="InterPro"/>
</dbReference>
<accession>A0A835VFT3</accession>
<evidence type="ECO:0000256" key="2">
    <source>
        <dbReference type="ARBA" id="ARBA00012955"/>
    </source>
</evidence>
<dbReference type="Pfam" id="PF00406">
    <property type="entry name" value="ADK"/>
    <property type="match status" value="1"/>
</dbReference>
<reference evidence="7 8" key="1">
    <citation type="journal article" date="2020" name="Nat. Food">
        <title>A phased Vanilla planifolia genome enables genetic improvement of flavour and production.</title>
        <authorList>
            <person name="Hasing T."/>
            <person name="Tang H."/>
            <person name="Brym M."/>
            <person name="Khazi F."/>
            <person name="Huang T."/>
            <person name="Chambers A.H."/>
        </authorList>
    </citation>
    <scope>NUCLEOTIDE SEQUENCE [LARGE SCALE GENOMIC DNA]</scope>
    <source>
        <tissue evidence="7">Leaf</tissue>
    </source>
</reference>